<dbReference type="Proteomes" id="UP001162800">
    <property type="component" value="Plasmid unnamed1"/>
</dbReference>
<dbReference type="EC" id="5.5.1.19" evidence="2"/>
<evidence type="ECO:0000256" key="1">
    <source>
        <dbReference type="ARBA" id="ARBA00006599"/>
    </source>
</evidence>
<dbReference type="Gene3D" id="3.50.50.60">
    <property type="entry name" value="FAD/NAD(P)-binding domain"/>
    <property type="match status" value="1"/>
</dbReference>
<organism evidence="2 3">
    <name type="scientific">Comamonas endophytica</name>
    <dbReference type="NCBI Taxonomy" id="2949090"/>
    <lineage>
        <taxon>Bacteria</taxon>
        <taxon>Pseudomonadati</taxon>
        <taxon>Pseudomonadota</taxon>
        <taxon>Betaproteobacteria</taxon>
        <taxon>Burkholderiales</taxon>
        <taxon>Comamonadaceae</taxon>
        <taxon>Comamonas</taxon>
    </lineage>
</organism>
<dbReference type="NCBIfam" id="TIGR01789">
    <property type="entry name" value="lycopene_cycl"/>
    <property type="match status" value="1"/>
</dbReference>
<keyword evidence="2" id="KW-0413">Isomerase</keyword>
<dbReference type="SUPFAM" id="SSF51905">
    <property type="entry name" value="FAD/NAD(P)-binding domain"/>
    <property type="match status" value="1"/>
</dbReference>
<dbReference type="Pfam" id="PF05834">
    <property type="entry name" value="Lycopene_cycl"/>
    <property type="match status" value="1"/>
</dbReference>
<gene>
    <name evidence="2" type="primary">crtY</name>
    <name evidence="2" type="ORF">M9799_18915</name>
</gene>
<sequence length="407" mass="43820">MSEIPLANDLDADLLLVGGGLANGLIARRLKEAHPGMRVLLLEAGPALGGNHTWSFHAADLAPAQRAWIAPLVAHRWPAHDVMFPGYQRRLAGDYCSVTSERFDAALRQVPGLSVRLNCAVESVAPDSVRLADGGMLRARSVIDARGTPPAHLALRFQKFLGQELRLAAPHGLTAPVLMDATVDQVDGYRFVYLLPFTADTLLVEDTVYADGAELPRERLRRHIADYVAARGWRVAALLREEEGVLPIALAGDAEALWRAAQGVPRAGLAAALFHPTTGYSLPQALRLADALAALPRSTWDDPARVFAAVRAQALDHWNSTGFFRLLNRMLFLAAAPAARRAVMQRFYRLPAPLVARFYAGQSTLADKARILTGRPPVPVTAALRAAILPVPGVAGAASSTSRSTHP</sequence>
<dbReference type="EMBL" id="CP106882">
    <property type="protein sequence ID" value="UYG53446.1"/>
    <property type="molecule type" value="Genomic_DNA"/>
</dbReference>
<geneLocation type="plasmid" evidence="2 3">
    <name>unnamed1</name>
</geneLocation>
<keyword evidence="3" id="KW-1185">Reference proteome</keyword>
<dbReference type="GO" id="GO:0016853">
    <property type="term" value="F:isomerase activity"/>
    <property type="evidence" value="ECO:0007669"/>
    <property type="project" value="UniProtKB-KW"/>
</dbReference>
<protein>
    <submittedName>
        <fullName evidence="2">Lycopene beta-cyclase CrtY</fullName>
        <ecNumber evidence="2">5.5.1.19</ecNumber>
    </submittedName>
</protein>
<dbReference type="RefSeq" id="WP_231043689.1">
    <property type="nucleotide sequence ID" value="NZ_CP106882.1"/>
</dbReference>
<dbReference type="InterPro" id="IPR008461">
    <property type="entry name" value="CrtY"/>
</dbReference>
<comment type="similarity">
    <text evidence="1">Belongs to the lycopene cyclase family.</text>
</comment>
<evidence type="ECO:0000313" key="2">
    <source>
        <dbReference type="EMBL" id="UYG53446.1"/>
    </source>
</evidence>
<keyword evidence="2" id="KW-0614">Plasmid</keyword>
<dbReference type="NCBIfam" id="TIGR01790">
    <property type="entry name" value="carotene-cycl"/>
    <property type="match status" value="1"/>
</dbReference>
<name>A0ABY6GEB5_9BURK</name>
<dbReference type="InterPro" id="IPR010108">
    <property type="entry name" value="Lycopene_cyclase_b/e"/>
</dbReference>
<dbReference type="InterPro" id="IPR036188">
    <property type="entry name" value="FAD/NAD-bd_sf"/>
</dbReference>
<evidence type="ECO:0000313" key="3">
    <source>
        <dbReference type="Proteomes" id="UP001162800"/>
    </source>
</evidence>
<accession>A0ABY6GEB5</accession>
<reference evidence="2" key="1">
    <citation type="submission" date="2022-09" db="EMBL/GenBank/DDBJ databases">
        <title>The complete genome of Acidovorax sp. 5MLIR.</title>
        <authorList>
            <person name="Liu L."/>
            <person name="Yue J."/>
            <person name="Yang F."/>
            <person name="Yuan J."/>
            <person name="Li L."/>
        </authorList>
    </citation>
    <scope>NUCLEOTIDE SEQUENCE</scope>
    <source>
        <strain evidence="2">5MLIR</strain>
        <plasmid evidence="2">unnamed1</plasmid>
    </source>
</reference>
<proteinExistence type="inferred from homology"/>